<dbReference type="InterPro" id="IPR007483">
    <property type="entry name" value="Hamartin"/>
</dbReference>
<name>A0AAJ0GW89_9PEZI</name>
<dbReference type="PANTHER" id="PTHR15154:SF2">
    <property type="entry name" value="HAMARTIN"/>
    <property type="match status" value="1"/>
</dbReference>
<organism evidence="4 5">
    <name type="scientific">Chaetomium strumarium</name>
    <dbReference type="NCBI Taxonomy" id="1170767"/>
    <lineage>
        <taxon>Eukaryota</taxon>
        <taxon>Fungi</taxon>
        <taxon>Dikarya</taxon>
        <taxon>Ascomycota</taxon>
        <taxon>Pezizomycotina</taxon>
        <taxon>Sordariomycetes</taxon>
        <taxon>Sordariomycetidae</taxon>
        <taxon>Sordariales</taxon>
        <taxon>Chaetomiaceae</taxon>
        <taxon>Chaetomium</taxon>
    </lineage>
</organism>
<sequence>MTSSGSSKDLAKALNSFLQAPSLPLPAEINGTITSYLEKHGIPDEGSGERLGDELLALWEKVVQDHPERYAAFLAILRRLRPGLGTPARVFKWWDKLLDPVLDYVGQEKGLAREVMDHTLDLLSADEYDESAAWSEEGLAPLINRLLTRWTELRETQPDLRPSTDLKEQMINDALMAFGKKDPKGFMNALNGFLVKKEHRNSALSLLCGFVSSGPPHLHVILQTPLFVNILHSLQKDESTATVNLALITLIMILPFIASSLVPFLPTLFNIYARLLFWDRDSYFTQQHTEMGVDNGEVGAGLHWDKSLLDPDHDGHSLSYLPHYFTVLYGLYPINFVEYIRKPQRYLRHANNDEDIDVQAMEIRDRSEPFRKQHLLHPNFYNFTIESEKTDMSRWIKTEGDEVLADCMALVINNTSGHSRARPATPLPGSSGSLMGDGPDPEGLDSALLGSSIHGDLSRQAFSAGSISVSGAHSPSIRRGSQSSHPPAEDEFKSQGHADDGPILPSDQSQPQSRDDARNAIPSLANDSQAGEKSPGHSALVEDSGHELDVLQHHRLRLINDLQYERFIKQQHMVHMGELRRRQIRVSATEAETQNLIMANRSLKQRLDEAKKCEAQIRKEFDNRRNMAKKWESDLSNKLRVLREEQKKWNAEGNELRQQLGKVQAECENLRRIVGEAEKKRLESEQNLEALKTEIARLSASEREFQGKEAKLQTAAQEAAAAQARAQEMVLEVAAREKQLQEAERHYKSRIEDLKAQLAKALQDQPRRSAIDVAAASTQRSNQHCWIYRAISNRGGVRPVPNSSAGGDSGSLRMAKGPAASRNRQGRFSDADLAESLVQSPEPPMAEPTPASHASVSQPPLSPSGQRTERPFGRGESWGVGFQGLGMV</sequence>
<keyword evidence="1" id="KW-0175">Coiled coil</keyword>
<feature type="coiled-coil region" evidence="1">
    <location>
        <begin position="600"/>
        <end position="764"/>
    </location>
</feature>
<gene>
    <name evidence="4" type="ORF">B0T15DRAFT_484253</name>
</gene>
<reference evidence="4" key="1">
    <citation type="journal article" date="2023" name="Mol. Phylogenet. Evol.">
        <title>Genome-scale phylogeny and comparative genomics of the fungal order Sordariales.</title>
        <authorList>
            <person name="Hensen N."/>
            <person name="Bonometti L."/>
            <person name="Westerberg I."/>
            <person name="Brannstrom I.O."/>
            <person name="Guillou S."/>
            <person name="Cros-Aarteil S."/>
            <person name="Calhoun S."/>
            <person name="Haridas S."/>
            <person name="Kuo A."/>
            <person name="Mondo S."/>
            <person name="Pangilinan J."/>
            <person name="Riley R."/>
            <person name="LaButti K."/>
            <person name="Andreopoulos B."/>
            <person name="Lipzen A."/>
            <person name="Chen C."/>
            <person name="Yan M."/>
            <person name="Daum C."/>
            <person name="Ng V."/>
            <person name="Clum A."/>
            <person name="Steindorff A."/>
            <person name="Ohm R.A."/>
            <person name="Martin F."/>
            <person name="Silar P."/>
            <person name="Natvig D.O."/>
            <person name="Lalanne C."/>
            <person name="Gautier V."/>
            <person name="Ament-Velasquez S.L."/>
            <person name="Kruys A."/>
            <person name="Hutchinson M.I."/>
            <person name="Powell A.J."/>
            <person name="Barry K."/>
            <person name="Miller A.N."/>
            <person name="Grigoriev I.V."/>
            <person name="Debuchy R."/>
            <person name="Gladieux P."/>
            <person name="Hiltunen Thoren M."/>
            <person name="Johannesson H."/>
        </authorList>
    </citation>
    <scope>NUCLEOTIDE SEQUENCE</scope>
    <source>
        <strain evidence="4">CBS 333.67</strain>
    </source>
</reference>
<dbReference type="GO" id="GO:0051726">
    <property type="term" value="P:regulation of cell cycle"/>
    <property type="evidence" value="ECO:0007669"/>
    <property type="project" value="TreeGrafter"/>
</dbReference>
<dbReference type="Proteomes" id="UP001273166">
    <property type="component" value="Unassembled WGS sequence"/>
</dbReference>
<feature type="region of interest" description="Disordered" evidence="2">
    <location>
        <begin position="796"/>
        <end position="888"/>
    </location>
</feature>
<accession>A0AAJ0GW89</accession>
<feature type="compositionally biased region" description="Gly residues" evidence="2">
    <location>
        <begin position="876"/>
        <end position="888"/>
    </location>
</feature>
<feature type="compositionally biased region" description="Polar residues" evidence="2">
    <location>
        <begin position="466"/>
        <end position="485"/>
    </location>
</feature>
<feature type="compositionally biased region" description="Basic and acidic residues" evidence="2">
    <location>
        <begin position="487"/>
        <end position="500"/>
    </location>
</feature>
<dbReference type="GO" id="GO:0032007">
    <property type="term" value="P:negative regulation of TOR signaling"/>
    <property type="evidence" value="ECO:0007669"/>
    <property type="project" value="TreeGrafter"/>
</dbReference>
<proteinExistence type="predicted"/>
<feature type="region of interest" description="Disordered" evidence="2">
    <location>
        <begin position="417"/>
        <end position="450"/>
    </location>
</feature>
<evidence type="ECO:0000256" key="1">
    <source>
        <dbReference type="SAM" id="Coils"/>
    </source>
</evidence>
<evidence type="ECO:0000256" key="2">
    <source>
        <dbReference type="SAM" id="MobiDB-lite"/>
    </source>
</evidence>
<dbReference type="PANTHER" id="PTHR15154">
    <property type="entry name" value="HAMARTIN"/>
    <property type="match status" value="1"/>
</dbReference>
<dbReference type="GeneID" id="87885050"/>
<comment type="caution">
    <text evidence="4">The sequence shown here is derived from an EMBL/GenBank/DDBJ whole genome shotgun (WGS) entry which is preliminary data.</text>
</comment>
<keyword evidence="3" id="KW-0472">Membrane</keyword>
<dbReference type="AlphaFoldDB" id="A0AAJ0GW89"/>
<protein>
    <submittedName>
        <fullName evidence="4">Hamartin protein-domain-containing protein</fullName>
    </submittedName>
</protein>
<evidence type="ECO:0000256" key="3">
    <source>
        <dbReference type="SAM" id="Phobius"/>
    </source>
</evidence>
<evidence type="ECO:0000313" key="5">
    <source>
        <dbReference type="Proteomes" id="UP001273166"/>
    </source>
</evidence>
<reference evidence="4" key="2">
    <citation type="submission" date="2023-06" db="EMBL/GenBank/DDBJ databases">
        <authorList>
            <consortium name="Lawrence Berkeley National Laboratory"/>
            <person name="Mondo S.J."/>
            <person name="Hensen N."/>
            <person name="Bonometti L."/>
            <person name="Westerberg I."/>
            <person name="Brannstrom I.O."/>
            <person name="Guillou S."/>
            <person name="Cros-Aarteil S."/>
            <person name="Calhoun S."/>
            <person name="Haridas S."/>
            <person name="Kuo A."/>
            <person name="Pangilinan J."/>
            <person name="Riley R."/>
            <person name="Labutti K."/>
            <person name="Andreopoulos B."/>
            <person name="Lipzen A."/>
            <person name="Chen C."/>
            <person name="Yanf M."/>
            <person name="Daum C."/>
            <person name="Ng V."/>
            <person name="Clum A."/>
            <person name="Steindorff A."/>
            <person name="Ohm R."/>
            <person name="Martin F."/>
            <person name="Silar P."/>
            <person name="Natvig D."/>
            <person name="Lalanne C."/>
            <person name="Gautier V."/>
            <person name="Ament-Velasquez S.L."/>
            <person name="Kruys A."/>
            <person name="Hutchinson M.I."/>
            <person name="Powell A.J."/>
            <person name="Barry K."/>
            <person name="Miller A.N."/>
            <person name="Grigoriev I.V."/>
            <person name="Debuchy R."/>
            <person name="Gladieux P."/>
            <person name="Thoren M.H."/>
            <person name="Johannesson H."/>
        </authorList>
    </citation>
    <scope>NUCLEOTIDE SEQUENCE</scope>
    <source>
        <strain evidence="4">CBS 333.67</strain>
    </source>
</reference>
<dbReference type="EMBL" id="JAUDZG010000003">
    <property type="protein sequence ID" value="KAK3307020.1"/>
    <property type="molecule type" value="Genomic_DNA"/>
</dbReference>
<dbReference type="InterPro" id="IPR016024">
    <property type="entry name" value="ARM-type_fold"/>
</dbReference>
<feature type="compositionally biased region" description="Polar residues" evidence="2">
    <location>
        <begin position="852"/>
        <end position="866"/>
    </location>
</feature>
<dbReference type="SUPFAM" id="SSF48371">
    <property type="entry name" value="ARM repeat"/>
    <property type="match status" value="1"/>
</dbReference>
<evidence type="ECO:0000313" key="4">
    <source>
        <dbReference type="EMBL" id="KAK3307020.1"/>
    </source>
</evidence>
<feature type="transmembrane region" description="Helical" evidence="3">
    <location>
        <begin position="243"/>
        <end position="265"/>
    </location>
</feature>
<keyword evidence="3" id="KW-1133">Transmembrane helix</keyword>
<keyword evidence="3" id="KW-0812">Transmembrane</keyword>
<feature type="region of interest" description="Disordered" evidence="2">
    <location>
        <begin position="466"/>
        <end position="518"/>
    </location>
</feature>
<dbReference type="GO" id="GO:0033596">
    <property type="term" value="C:TSC1-TSC2 complex"/>
    <property type="evidence" value="ECO:0007669"/>
    <property type="project" value="TreeGrafter"/>
</dbReference>
<keyword evidence="5" id="KW-1185">Reference proteome</keyword>
<dbReference type="RefSeq" id="XP_062722800.1">
    <property type="nucleotide sequence ID" value="XM_062866221.1"/>
</dbReference>
<dbReference type="Pfam" id="PF04388">
    <property type="entry name" value="Hamartin"/>
    <property type="match status" value="1"/>
</dbReference>